<keyword evidence="2" id="KW-0805">Transcription regulation</keyword>
<dbReference type="InterPro" id="IPR036388">
    <property type="entry name" value="WH-like_DNA-bd_sf"/>
</dbReference>
<comment type="similarity">
    <text evidence="1">Belongs to the sigma-70 factor family. ECF subfamily.</text>
</comment>
<dbReference type="Gene3D" id="1.10.1740.10">
    <property type="match status" value="1"/>
</dbReference>
<dbReference type="InterPro" id="IPR039425">
    <property type="entry name" value="RNA_pol_sigma-70-like"/>
</dbReference>
<keyword evidence="3" id="KW-0731">Sigma factor</keyword>
<evidence type="ECO:0000259" key="6">
    <source>
        <dbReference type="Pfam" id="PF08281"/>
    </source>
</evidence>
<dbReference type="InterPro" id="IPR013325">
    <property type="entry name" value="RNA_pol_sigma_r2"/>
</dbReference>
<reference evidence="7 8" key="1">
    <citation type="submission" date="2024-05" db="EMBL/GenBank/DDBJ databases">
        <title>Roseateles sp. 2.12 16S ribosomal RNA gene Genome sequencing and assembly.</title>
        <authorList>
            <person name="Woo H."/>
        </authorList>
    </citation>
    <scope>NUCLEOTIDE SEQUENCE [LARGE SCALE GENOMIC DNA]</scope>
    <source>
        <strain evidence="7 8">2.12</strain>
    </source>
</reference>
<dbReference type="SUPFAM" id="SSF88946">
    <property type="entry name" value="Sigma2 domain of RNA polymerase sigma factors"/>
    <property type="match status" value="1"/>
</dbReference>
<comment type="caution">
    <text evidence="7">The sequence shown here is derived from an EMBL/GenBank/DDBJ whole genome shotgun (WGS) entry which is preliminary data.</text>
</comment>
<protein>
    <submittedName>
        <fullName evidence="7">Sigma-70 family RNA polymerase sigma factor</fullName>
    </submittedName>
</protein>
<organism evidence="7 8">
    <name type="scientific">Roseateles flavus</name>
    <dbReference type="NCBI Taxonomy" id="3149041"/>
    <lineage>
        <taxon>Bacteria</taxon>
        <taxon>Pseudomonadati</taxon>
        <taxon>Pseudomonadota</taxon>
        <taxon>Betaproteobacteria</taxon>
        <taxon>Burkholderiales</taxon>
        <taxon>Sphaerotilaceae</taxon>
        <taxon>Roseateles</taxon>
    </lineage>
</organism>
<dbReference type="Proteomes" id="UP001462640">
    <property type="component" value="Unassembled WGS sequence"/>
</dbReference>
<dbReference type="Gene3D" id="1.10.10.10">
    <property type="entry name" value="Winged helix-like DNA-binding domain superfamily/Winged helix DNA-binding domain"/>
    <property type="match status" value="1"/>
</dbReference>
<evidence type="ECO:0000256" key="4">
    <source>
        <dbReference type="ARBA" id="ARBA00023163"/>
    </source>
</evidence>
<keyword evidence="8" id="KW-1185">Reference proteome</keyword>
<dbReference type="InterPro" id="IPR013324">
    <property type="entry name" value="RNA_pol_sigma_r3/r4-like"/>
</dbReference>
<name>A0ABV0GGJ2_9BURK</name>
<gene>
    <name evidence="7" type="ORF">ABDJ40_15080</name>
</gene>
<accession>A0ABV0GGJ2</accession>
<dbReference type="RefSeq" id="WP_347611099.1">
    <property type="nucleotide sequence ID" value="NZ_JBDPZC010000007.1"/>
</dbReference>
<proteinExistence type="inferred from homology"/>
<dbReference type="PANTHER" id="PTHR43133">
    <property type="entry name" value="RNA POLYMERASE ECF-TYPE SIGMA FACTO"/>
    <property type="match status" value="1"/>
</dbReference>
<dbReference type="Pfam" id="PF08281">
    <property type="entry name" value="Sigma70_r4_2"/>
    <property type="match status" value="1"/>
</dbReference>
<feature type="domain" description="RNA polymerase sigma-70 region 2" evidence="5">
    <location>
        <begin position="19"/>
        <end position="79"/>
    </location>
</feature>
<evidence type="ECO:0000256" key="2">
    <source>
        <dbReference type="ARBA" id="ARBA00023015"/>
    </source>
</evidence>
<keyword evidence="4" id="KW-0804">Transcription</keyword>
<dbReference type="InterPro" id="IPR013249">
    <property type="entry name" value="RNA_pol_sigma70_r4_t2"/>
</dbReference>
<evidence type="ECO:0000313" key="7">
    <source>
        <dbReference type="EMBL" id="MEO3714087.1"/>
    </source>
</evidence>
<evidence type="ECO:0000256" key="3">
    <source>
        <dbReference type="ARBA" id="ARBA00023082"/>
    </source>
</evidence>
<dbReference type="Pfam" id="PF04542">
    <property type="entry name" value="Sigma70_r2"/>
    <property type="match status" value="1"/>
</dbReference>
<feature type="domain" description="RNA polymerase sigma factor 70 region 4 type 2" evidence="6">
    <location>
        <begin position="115"/>
        <end position="156"/>
    </location>
</feature>
<dbReference type="NCBIfam" id="TIGR02937">
    <property type="entry name" value="sigma70-ECF"/>
    <property type="match status" value="1"/>
</dbReference>
<sequence>MKTAEPSGNELDTVFIARRNELRGVAFRLVESAELVEDVLQDAYLKLIRRGPRREVKNPFGYCCQVVRNTALDHSRRRATELRCIVPSPDGELPDTQGALPASAGLDQRRAIARADSLLATVPERARWAFERHRLYGLSQREIAVELGVSATLVNFMVKDVMVVLSGVRDALGD</sequence>
<evidence type="ECO:0000313" key="8">
    <source>
        <dbReference type="Proteomes" id="UP001462640"/>
    </source>
</evidence>
<evidence type="ECO:0000256" key="1">
    <source>
        <dbReference type="ARBA" id="ARBA00010641"/>
    </source>
</evidence>
<dbReference type="EMBL" id="JBDPZC010000007">
    <property type="protein sequence ID" value="MEO3714087.1"/>
    <property type="molecule type" value="Genomic_DNA"/>
</dbReference>
<evidence type="ECO:0000259" key="5">
    <source>
        <dbReference type="Pfam" id="PF04542"/>
    </source>
</evidence>
<dbReference type="InterPro" id="IPR007627">
    <property type="entry name" value="RNA_pol_sigma70_r2"/>
</dbReference>
<dbReference type="PANTHER" id="PTHR43133:SF63">
    <property type="entry name" value="RNA POLYMERASE SIGMA FACTOR FECI-RELATED"/>
    <property type="match status" value="1"/>
</dbReference>
<dbReference type="InterPro" id="IPR014284">
    <property type="entry name" value="RNA_pol_sigma-70_dom"/>
</dbReference>
<dbReference type="SUPFAM" id="SSF88659">
    <property type="entry name" value="Sigma3 and sigma4 domains of RNA polymerase sigma factors"/>
    <property type="match status" value="1"/>
</dbReference>